<reference evidence="2" key="1">
    <citation type="submission" date="2023-04" db="EMBL/GenBank/DDBJ databases">
        <authorList>
            <consortium name="ELIXIR-Norway"/>
        </authorList>
    </citation>
    <scope>NUCLEOTIDE SEQUENCE [LARGE SCALE GENOMIC DNA]</scope>
</reference>
<gene>
    <name evidence="2" type="ORF">MRATA1EN1_LOCUS27985</name>
</gene>
<feature type="compositionally biased region" description="Polar residues" evidence="1">
    <location>
        <begin position="17"/>
        <end position="28"/>
    </location>
</feature>
<sequence>MQGSSREGPRGLCCSCGQGSRKTGQASLTGDREGHARARYPPRRRGAGRTSARGSRSAPGTATTPGPPGSMAKPRRRGSGLLRPPKPNTSAFEAARGHPRTGPPPGPRLPPIAARGDADRRASVARPRPSGGGAARVLGEPPLCPPLPLAGPGP</sequence>
<protein>
    <submittedName>
        <fullName evidence="2">Uncharacterized protein</fullName>
    </submittedName>
</protein>
<proteinExistence type="predicted"/>
<feature type="compositionally biased region" description="Pro residues" evidence="1">
    <location>
        <begin position="142"/>
        <end position="154"/>
    </location>
</feature>
<accession>A0ABN8ZZR2</accession>
<evidence type="ECO:0000313" key="2">
    <source>
        <dbReference type="EMBL" id="CAI9179023.1"/>
    </source>
</evidence>
<dbReference type="EMBL" id="OX459944">
    <property type="protein sequence ID" value="CAI9179023.1"/>
    <property type="molecule type" value="Genomic_DNA"/>
</dbReference>
<feature type="compositionally biased region" description="Pro residues" evidence="1">
    <location>
        <begin position="101"/>
        <end position="110"/>
    </location>
</feature>
<feature type="compositionally biased region" description="Basic residues" evidence="1">
    <location>
        <begin position="37"/>
        <end position="47"/>
    </location>
</feature>
<organism evidence="2 3">
    <name type="scientific">Rangifer tarandus platyrhynchus</name>
    <name type="common">Svalbard reindeer</name>
    <dbReference type="NCBI Taxonomy" id="3082113"/>
    <lineage>
        <taxon>Eukaryota</taxon>
        <taxon>Metazoa</taxon>
        <taxon>Chordata</taxon>
        <taxon>Craniata</taxon>
        <taxon>Vertebrata</taxon>
        <taxon>Euteleostomi</taxon>
        <taxon>Mammalia</taxon>
        <taxon>Eutheria</taxon>
        <taxon>Laurasiatheria</taxon>
        <taxon>Artiodactyla</taxon>
        <taxon>Ruminantia</taxon>
        <taxon>Pecora</taxon>
        <taxon>Cervidae</taxon>
        <taxon>Odocoileinae</taxon>
        <taxon>Rangifer</taxon>
    </lineage>
</organism>
<dbReference type="Proteomes" id="UP001176941">
    <property type="component" value="Chromosome 8"/>
</dbReference>
<name>A0ABN8ZZR2_RANTA</name>
<keyword evidence="3" id="KW-1185">Reference proteome</keyword>
<evidence type="ECO:0000313" key="3">
    <source>
        <dbReference type="Proteomes" id="UP001176941"/>
    </source>
</evidence>
<feature type="compositionally biased region" description="Low complexity" evidence="1">
    <location>
        <begin position="48"/>
        <end position="64"/>
    </location>
</feature>
<evidence type="ECO:0000256" key="1">
    <source>
        <dbReference type="SAM" id="MobiDB-lite"/>
    </source>
</evidence>
<feature type="region of interest" description="Disordered" evidence="1">
    <location>
        <begin position="1"/>
        <end position="154"/>
    </location>
</feature>